<dbReference type="EMBL" id="JAUSWN010000015">
    <property type="protein sequence ID" value="MDQ0480181.1"/>
    <property type="molecule type" value="Genomic_DNA"/>
</dbReference>
<keyword evidence="4" id="KW-1185">Reference proteome</keyword>
<keyword evidence="1" id="KW-0175">Coiled coil</keyword>
<dbReference type="Proteomes" id="UP001224418">
    <property type="component" value="Unassembled WGS sequence"/>
</dbReference>
<sequence>MDNEQHNKRPCTNYNIKEKNIKKEEKDIEKRQINKEEKSLDKTFQVYDKAKEEKFEKSLKIFGIISLFLAIIFMKYYH</sequence>
<keyword evidence="2" id="KW-1133">Transmembrane helix</keyword>
<comment type="caution">
    <text evidence="3">The sequence shown here is derived from an EMBL/GenBank/DDBJ whole genome shotgun (WGS) entry which is preliminary data.</text>
</comment>
<keyword evidence="2" id="KW-0812">Transmembrane</keyword>
<evidence type="ECO:0000256" key="1">
    <source>
        <dbReference type="SAM" id="Coils"/>
    </source>
</evidence>
<protein>
    <submittedName>
        <fullName evidence="3">Uncharacterized protein</fullName>
    </submittedName>
</protein>
<evidence type="ECO:0000313" key="4">
    <source>
        <dbReference type="Proteomes" id="UP001224418"/>
    </source>
</evidence>
<reference evidence="3 4" key="1">
    <citation type="submission" date="2023-07" db="EMBL/GenBank/DDBJ databases">
        <title>Genomic Encyclopedia of Type Strains, Phase IV (KMG-IV): sequencing the most valuable type-strain genomes for metagenomic binning, comparative biology and taxonomic classification.</title>
        <authorList>
            <person name="Goeker M."/>
        </authorList>
    </citation>
    <scope>NUCLEOTIDE SEQUENCE [LARGE SCALE GENOMIC DNA]</scope>
    <source>
        <strain evidence="3 4">DSM 1400</strain>
    </source>
</reference>
<proteinExistence type="predicted"/>
<accession>A0ABU0JSW5</accession>
<evidence type="ECO:0000313" key="3">
    <source>
        <dbReference type="EMBL" id="MDQ0480181.1"/>
    </source>
</evidence>
<gene>
    <name evidence="3" type="ORF">QOZ93_001929</name>
</gene>
<feature type="coiled-coil region" evidence="1">
    <location>
        <begin position="16"/>
        <end position="53"/>
    </location>
</feature>
<evidence type="ECO:0000256" key="2">
    <source>
        <dbReference type="SAM" id="Phobius"/>
    </source>
</evidence>
<name>A0ABU0JSW5_HATLI</name>
<keyword evidence="2" id="KW-0472">Membrane</keyword>
<organism evidence="3 4">
    <name type="scientific">Hathewaya limosa</name>
    <name type="common">Clostridium limosum</name>
    <dbReference type="NCBI Taxonomy" id="1536"/>
    <lineage>
        <taxon>Bacteria</taxon>
        <taxon>Bacillati</taxon>
        <taxon>Bacillota</taxon>
        <taxon>Clostridia</taxon>
        <taxon>Eubacteriales</taxon>
        <taxon>Clostridiaceae</taxon>
        <taxon>Hathewaya</taxon>
    </lineage>
</organism>
<dbReference type="RefSeq" id="WP_307356048.1">
    <property type="nucleotide sequence ID" value="NZ_BAAACJ010000014.1"/>
</dbReference>
<feature type="transmembrane region" description="Helical" evidence="2">
    <location>
        <begin position="59"/>
        <end position="77"/>
    </location>
</feature>